<feature type="region of interest" description="Disordered" evidence="1">
    <location>
        <begin position="1050"/>
        <end position="1070"/>
    </location>
</feature>
<feature type="region of interest" description="Disordered" evidence="1">
    <location>
        <begin position="124"/>
        <end position="196"/>
    </location>
</feature>
<evidence type="ECO:0000313" key="3">
    <source>
        <dbReference type="EMBL" id="CAI3977473.1"/>
    </source>
</evidence>
<reference evidence="4 5" key="2">
    <citation type="submission" date="2024-05" db="EMBL/GenBank/DDBJ databases">
        <authorList>
            <person name="Chen Y."/>
            <person name="Shah S."/>
            <person name="Dougan E. K."/>
            <person name="Thang M."/>
            <person name="Chan C."/>
        </authorList>
    </citation>
    <scope>NUCLEOTIDE SEQUENCE [LARGE SCALE GENOMIC DNA]</scope>
</reference>
<dbReference type="EMBL" id="CAMXCT020000346">
    <property type="protein sequence ID" value="CAL1130848.1"/>
    <property type="molecule type" value="Genomic_DNA"/>
</dbReference>
<reference evidence="3" key="1">
    <citation type="submission" date="2022-10" db="EMBL/GenBank/DDBJ databases">
        <authorList>
            <person name="Chen Y."/>
            <person name="Dougan E. K."/>
            <person name="Chan C."/>
            <person name="Rhodes N."/>
            <person name="Thang M."/>
        </authorList>
    </citation>
    <scope>NUCLEOTIDE SEQUENCE</scope>
</reference>
<dbReference type="EMBL" id="CAMXCT030000346">
    <property type="protein sequence ID" value="CAL4764785.1"/>
    <property type="molecule type" value="Genomic_DNA"/>
</dbReference>
<comment type="caution">
    <text evidence="3">The sequence shown here is derived from an EMBL/GenBank/DDBJ whole genome shotgun (WGS) entry which is preliminary data.</text>
</comment>
<evidence type="ECO:0000259" key="2">
    <source>
        <dbReference type="PROSITE" id="PS50994"/>
    </source>
</evidence>
<dbReference type="EMBL" id="CAMXCT010000346">
    <property type="protein sequence ID" value="CAI3977473.1"/>
    <property type="molecule type" value="Genomic_DNA"/>
</dbReference>
<dbReference type="GO" id="GO:0015074">
    <property type="term" value="P:DNA integration"/>
    <property type="evidence" value="ECO:0007669"/>
    <property type="project" value="InterPro"/>
</dbReference>
<dbReference type="InterPro" id="IPR001584">
    <property type="entry name" value="Integrase_cat-core"/>
</dbReference>
<dbReference type="GO" id="GO:0003676">
    <property type="term" value="F:nucleic acid binding"/>
    <property type="evidence" value="ECO:0007669"/>
    <property type="project" value="InterPro"/>
</dbReference>
<feature type="compositionally biased region" description="Low complexity" evidence="1">
    <location>
        <begin position="2112"/>
        <end position="2121"/>
    </location>
</feature>
<feature type="region of interest" description="Disordered" evidence="1">
    <location>
        <begin position="2077"/>
        <end position="2216"/>
    </location>
</feature>
<dbReference type="InterPro" id="IPR012337">
    <property type="entry name" value="RNaseH-like_sf"/>
</dbReference>
<dbReference type="Proteomes" id="UP001152797">
    <property type="component" value="Unassembled WGS sequence"/>
</dbReference>
<accession>A0A9P1BQ98</accession>
<evidence type="ECO:0000313" key="4">
    <source>
        <dbReference type="EMBL" id="CAL4764785.1"/>
    </source>
</evidence>
<feature type="compositionally biased region" description="Low complexity" evidence="1">
    <location>
        <begin position="442"/>
        <end position="469"/>
    </location>
</feature>
<feature type="compositionally biased region" description="Low complexity" evidence="1">
    <location>
        <begin position="2194"/>
        <end position="2212"/>
    </location>
</feature>
<feature type="region of interest" description="Disordered" evidence="1">
    <location>
        <begin position="636"/>
        <end position="662"/>
    </location>
</feature>
<feature type="region of interest" description="Disordered" evidence="1">
    <location>
        <begin position="218"/>
        <end position="246"/>
    </location>
</feature>
<keyword evidence="5" id="KW-1185">Reference proteome</keyword>
<feature type="compositionally biased region" description="Low complexity" evidence="1">
    <location>
        <begin position="646"/>
        <end position="662"/>
    </location>
</feature>
<evidence type="ECO:0000256" key="1">
    <source>
        <dbReference type="SAM" id="MobiDB-lite"/>
    </source>
</evidence>
<dbReference type="PROSITE" id="PS50994">
    <property type="entry name" value="INTEGRASE"/>
    <property type="match status" value="1"/>
</dbReference>
<dbReference type="SUPFAM" id="SSF53098">
    <property type="entry name" value="Ribonuclease H-like"/>
    <property type="match status" value="1"/>
</dbReference>
<evidence type="ECO:0000313" key="5">
    <source>
        <dbReference type="Proteomes" id="UP001152797"/>
    </source>
</evidence>
<feature type="domain" description="Integrase catalytic" evidence="2">
    <location>
        <begin position="1651"/>
        <end position="1827"/>
    </location>
</feature>
<dbReference type="Gene3D" id="3.30.420.10">
    <property type="entry name" value="Ribonuclease H-like superfamily/Ribonuclease H"/>
    <property type="match status" value="1"/>
</dbReference>
<protein>
    <submittedName>
        <fullName evidence="4">Integrase catalytic domain-containing protein</fullName>
    </submittedName>
</protein>
<feature type="region of interest" description="Disordered" evidence="1">
    <location>
        <begin position="2301"/>
        <end position="2332"/>
    </location>
</feature>
<feature type="region of interest" description="Disordered" evidence="1">
    <location>
        <begin position="867"/>
        <end position="943"/>
    </location>
</feature>
<feature type="compositionally biased region" description="Polar residues" evidence="1">
    <location>
        <begin position="2314"/>
        <end position="2332"/>
    </location>
</feature>
<feature type="compositionally biased region" description="Basic and acidic residues" evidence="1">
    <location>
        <begin position="176"/>
        <end position="187"/>
    </location>
</feature>
<feature type="region of interest" description="Disordered" evidence="1">
    <location>
        <begin position="590"/>
        <end position="615"/>
    </location>
</feature>
<feature type="compositionally biased region" description="Basic and acidic residues" evidence="1">
    <location>
        <begin position="2171"/>
        <end position="2193"/>
    </location>
</feature>
<feature type="region of interest" description="Disordered" evidence="1">
    <location>
        <begin position="415"/>
        <end position="479"/>
    </location>
</feature>
<name>A0A9P1BQ98_9DINO</name>
<feature type="compositionally biased region" description="Polar residues" evidence="1">
    <location>
        <begin position="218"/>
        <end position="229"/>
    </location>
</feature>
<feature type="region of interest" description="Disordered" evidence="1">
    <location>
        <begin position="31"/>
        <end position="59"/>
    </location>
</feature>
<proteinExistence type="predicted"/>
<organism evidence="3">
    <name type="scientific">Cladocopium goreaui</name>
    <dbReference type="NCBI Taxonomy" id="2562237"/>
    <lineage>
        <taxon>Eukaryota</taxon>
        <taxon>Sar</taxon>
        <taxon>Alveolata</taxon>
        <taxon>Dinophyceae</taxon>
        <taxon>Suessiales</taxon>
        <taxon>Symbiodiniaceae</taxon>
        <taxon>Cladocopium</taxon>
    </lineage>
</organism>
<sequence>MREYHLPNYDPPESDTWERFHREFDLFGDDDEVSSSYSEPPVNRMPPVPPVDETVDRSTHARSRDSLKWRCYQCGSNLFTWNTSSQKWTCMGCHSADFYDSTQPRRHETAEGCWVYVPRTGSEQQQQQWATPQSPPSDGGISGAEWHDSESHTTDPVIDPDMMSSSSRRRRRRRGRVDNQPEAHEMRATGQDDLGLSSANQSRIVDLLSQLVANQMRTDNSQGSWTSQRGPARGVRWRGGTPPSPPLWKNSADLRAFARWERKVEVWALQMKAFMPAADAALSLFTSLSGEAELETEHIDLEKVHSNDGIKYLVETLREPLQQKVLFQKRKLLSDYENISRYPNESVRQFANRYVRVEKDLSALGISTTGMYDDEARGNRLLERSRLPLDLQRLVLIGAGNSLKFDCVRESLNFQFPDHRPSPPVTGSGQVTGKSKGKGFQSTSSSTPSTFSQSSSSTASSSSSYRSGSKGQHPKRVYQTDQVDEMEQIPEETGDQVEDGSEQEFQDAAEECVNDENYDQADDPADGAEDQDDPSELQDLANVLTVTSKKLQSTVLGRKFTGRPRSIEERKRTSTCSTCGQMGHWAGDSVCTASSKDKPNSKGAGKHGKDGGKGKPVKKAFMVAFPGELCDEPHLQDPSVSNPVLGTSSSLGSSSSLSTPSPLGNPSTFFTFTTAHMVEQDPFNLYITEVIDFAGYMIIDTACQRSCCSSRWLDVHAKILSQYGLKPYMLDVTDDFQFGSGGIHRASKRAYLPAALPGQQSNGLLLGVSVLKDAQIPFLASNTMLEKLGCVVDTVRNRLKFEFIGVDIPLDRIHGHYAVSIVNFWHGISRLHVWQELSSGKFWMAPDPEVIIAAPVAQDLPIKSPADELHERSSRMADSLETTGEADDDPLPPHLAQYEQDGGHGTGTENMAHHVGAATHDGGGPNDQAGASTSLASSVHPSRVPKVWQQVGQVQPVSAMPPDFQVQHRPSRMGTIWRAVVTALIAVATAISFEYPASQGPEQGQIDQGFHAQGQTIVEEAENFQPGAHTMGRSWNAPGRVGTCDEPYANRFGRQRPLPGRVPGRSVRLGGKPMNDHWEITPGACIRHHVEPRCQLFDPYDSECPVPLHRLQHVCVVEMQLHDGNTEVVRYNWTTGSRQQSSEPWTGRTIFKFKDKTPCSLTNATKRGLLQRLRHAIHLHNIENVMMSSQKPRTKISKVDLLETFAGSANVSKLASRWGLKTLMPVDYNTGFDLADRKCQKQVQEAIDLHRPLLLLNEIDCRPWTLLQDNTNYVNRPDELAAWRAEVRPMIEKIVKWCEQQDRDGRFWLIENPERSRLWDEPSLRRLLERSTSHMVTCHAGAYGATNSKGQMIRKGHKFAGNCPHVLDLVQERLSPEDQRHCVPLQGHETTLSQEYCPGLVEAIVDGLYKTAFEVDPGRFHQPPQEFIAFAVDNFNVDEDLDKWQNIFDSTEALFRRTSHKTIVLSHSDPLWREIEKLVPWHSIERIQLALQPALHRFPTHVPHTHRGSALLYNDGTRQIVSEDLGDLRFPKGRFHKPVNIGIFWFGMALSPDQLPEPSQPAPGPPHPEDDPLKRADIRDSDITFKNSINYGADLKTLVARMHRNLGRPPSTELKKLMAMNGISSQKVLSAVDDLVCASCLRTRPPTKPAPASMPRSNFRQFADEIQLDIVYIRDVAGNNYPVLGIIDECTHLHQACLLESRFPEEITRQFIRTWAQPFGFPLVCRLDADGSFRGAFEEYLDTTGTFTDYVPPEAHYRMGLVERHNATLRSIAERIIDAHGIVGPEQMEQAIAATTFSKNACTWSSGRPPFIAAFGRIPRHGGLDLLSDQHGLATGGTREHMQQLADSLRAEAQQQIAAMNVDSSFRRSLLRKAKPTPEDEYVIGDTLAYWRWTARSGRKRGGYKLARMLGFDPDGKSLWVQSGTNTIKLAREQARKAYGFEAWHPDPADLRALRTASDNIKKGIFEDETLPVADDPYQELGNDDNLKEVEPDFMPPVFTPVPDPLLEQLSQVRQQPDSVQPDQGFIQPQLPNIQQSQSVTQQHQHITIEVTSPTYNQQNILQQQQNNTFGMTAEQLRRPTVRTPVRRAARSRTPNRATPNIRDEQQHAHNTPATGTGADTPPLPAVPAEHTETVEISDTEPELGQQVPTTPEALAQQAHQQRATASSDTSRQRQDKRPGEPLPDATRKRDMPEQAQQASAAASAIEPAQPAEKSHSALTANNVTSTDFYSMQTANTVVGIQQHTSPKHCRAFRTAQQAPMQMSDEGITLNNKHFDGTTDIYMPYASTTCFKAYKASAEYQGDGMSDDSDASQEDMSSSKPQLSPLTRQQQKALDKELPWRVIVEKGGDYLAEFVKAAQDEEKSWMRFGSVEPIDQKTADQIMSTAKGRKRVLRSRAAYRDKAKGCGPLRAKARVVALGCLDPDLYTLVRESATPLRQSEMLVYAIFISGRNRKMNRDGAVWYLWCGDVKTAFLQGEPDPRDEPLYLAPPRDQISILAEVFTAPLYLVKGNIYGLVKGFAEEILVAVAVVYVDDFLVTFSDHFNKKDLLSLFSWGSQNTLTTDQPLEFKGKEIHLRYDNERQQYVLDLKQEKFIQAFKSGNIQGKKTEVLKQDDFPEYRSVAGSLQWVAGQTRPDVAATVSLHSKGGKATYADLAAMYEAVDHLWKTSDKGFTMNPAAIDDSTLVITYADSSWANAENYASQHGCLILFADAKATDVASPACLVDWKSSRSGRVCRSTLAAEASAADSSVDRSSFVNLMLSEILQRTASFKISKPLRMLQVTDCKSLYDSIGLEPGTTAYQETAQMLRQLCNATNEAIVKGTEEDDDDDDDVLWHYDLQML</sequence>
<dbReference type="InterPro" id="IPR036397">
    <property type="entry name" value="RNaseH_sf"/>
</dbReference>
<feature type="compositionally biased region" description="Polar residues" evidence="1">
    <location>
        <begin position="2158"/>
        <end position="2170"/>
    </location>
</feature>
<feature type="region of interest" description="Disordered" evidence="1">
    <location>
        <begin position="1554"/>
        <end position="1575"/>
    </location>
</feature>
<feature type="compositionally biased region" description="Polar residues" evidence="1">
    <location>
        <begin position="929"/>
        <end position="940"/>
    </location>
</feature>
<gene>
    <name evidence="3" type="ORF">C1SCF055_LOCUS5611</name>
</gene>